<dbReference type="HOGENOM" id="CLU_2147720_0_0_1"/>
<keyword evidence="3" id="KW-1185">Reference proteome</keyword>
<evidence type="ECO:0000313" key="2">
    <source>
        <dbReference type="EMBL" id="KIO34166.1"/>
    </source>
</evidence>
<dbReference type="EMBL" id="KN822944">
    <property type="protein sequence ID" value="KIO34166.1"/>
    <property type="molecule type" value="Genomic_DNA"/>
</dbReference>
<protein>
    <submittedName>
        <fullName evidence="2">Uncharacterized protein</fullName>
    </submittedName>
</protein>
<accession>A0A0C3QWG6</accession>
<dbReference type="AlphaFoldDB" id="A0A0C3QWG6"/>
<feature type="transmembrane region" description="Helical" evidence="1">
    <location>
        <begin position="20"/>
        <end position="39"/>
    </location>
</feature>
<reference evidence="2 3" key="1">
    <citation type="submission" date="2014-04" db="EMBL/GenBank/DDBJ databases">
        <authorList>
            <consortium name="DOE Joint Genome Institute"/>
            <person name="Kuo A."/>
            <person name="Girlanda M."/>
            <person name="Perotto S."/>
            <person name="Kohler A."/>
            <person name="Nagy L.G."/>
            <person name="Floudas D."/>
            <person name="Copeland A."/>
            <person name="Barry K.W."/>
            <person name="Cichocki N."/>
            <person name="Veneault-Fourrey C."/>
            <person name="LaButti K."/>
            <person name="Lindquist E.A."/>
            <person name="Lipzen A."/>
            <person name="Lundell T."/>
            <person name="Morin E."/>
            <person name="Murat C."/>
            <person name="Sun H."/>
            <person name="Tunlid A."/>
            <person name="Henrissat B."/>
            <person name="Grigoriev I.V."/>
            <person name="Hibbett D.S."/>
            <person name="Martin F."/>
            <person name="Nordberg H.P."/>
            <person name="Cantor M.N."/>
            <person name="Hua S.X."/>
        </authorList>
    </citation>
    <scope>NUCLEOTIDE SEQUENCE [LARGE SCALE GENOMIC DNA]</scope>
    <source>
        <strain evidence="2 3">MUT 4182</strain>
    </source>
</reference>
<evidence type="ECO:0000313" key="3">
    <source>
        <dbReference type="Proteomes" id="UP000054248"/>
    </source>
</evidence>
<dbReference type="Proteomes" id="UP000054248">
    <property type="component" value="Unassembled WGS sequence"/>
</dbReference>
<keyword evidence="1" id="KW-1133">Transmembrane helix</keyword>
<keyword evidence="1" id="KW-0472">Membrane</keyword>
<gene>
    <name evidence="2" type="ORF">M407DRAFT_151266</name>
</gene>
<keyword evidence="1" id="KW-0812">Transmembrane</keyword>
<sequence>MFIDTKYGQPTPNETPPPPLYPTLPVLRFLLLLNLLCLLQPWILRLRRLGHLTQDPFLPSGSPSVALVLVQARLQATGIIGKYITALQRWKMRSTLGLNVERGGYGGRRDCR</sequence>
<proteinExistence type="predicted"/>
<name>A0A0C3QWG6_9AGAM</name>
<organism evidence="2 3">
    <name type="scientific">Tulasnella calospora MUT 4182</name>
    <dbReference type="NCBI Taxonomy" id="1051891"/>
    <lineage>
        <taxon>Eukaryota</taxon>
        <taxon>Fungi</taxon>
        <taxon>Dikarya</taxon>
        <taxon>Basidiomycota</taxon>
        <taxon>Agaricomycotina</taxon>
        <taxon>Agaricomycetes</taxon>
        <taxon>Cantharellales</taxon>
        <taxon>Tulasnellaceae</taxon>
        <taxon>Tulasnella</taxon>
    </lineage>
</organism>
<evidence type="ECO:0000256" key="1">
    <source>
        <dbReference type="SAM" id="Phobius"/>
    </source>
</evidence>
<reference evidence="3" key="2">
    <citation type="submission" date="2015-01" db="EMBL/GenBank/DDBJ databases">
        <title>Evolutionary Origins and Diversification of the Mycorrhizal Mutualists.</title>
        <authorList>
            <consortium name="DOE Joint Genome Institute"/>
            <consortium name="Mycorrhizal Genomics Consortium"/>
            <person name="Kohler A."/>
            <person name="Kuo A."/>
            <person name="Nagy L.G."/>
            <person name="Floudas D."/>
            <person name="Copeland A."/>
            <person name="Barry K.W."/>
            <person name="Cichocki N."/>
            <person name="Veneault-Fourrey C."/>
            <person name="LaButti K."/>
            <person name="Lindquist E.A."/>
            <person name="Lipzen A."/>
            <person name="Lundell T."/>
            <person name="Morin E."/>
            <person name="Murat C."/>
            <person name="Riley R."/>
            <person name="Ohm R."/>
            <person name="Sun H."/>
            <person name="Tunlid A."/>
            <person name="Henrissat B."/>
            <person name="Grigoriev I.V."/>
            <person name="Hibbett D.S."/>
            <person name="Martin F."/>
        </authorList>
    </citation>
    <scope>NUCLEOTIDE SEQUENCE [LARGE SCALE GENOMIC DNA]</scope>
    <source>
        <strain evidence="3">MUT 4182</strain>
    </source>
</reference>